<evidence type="ECO:0000313" key="2">
    <source>
        <dbReference type="Proteomes" id="UP001236569"/>
    </source>
</evidence>
<dbReference type="RefSeq" id="WP_095167685.1">
    <property type="nucleotide sequence ID" value="NZ_JASHID010000002.1"/>
</dbReference>
<dbReference type="EMBL" id="JASHID010000002">
    <property type="protein sequence ID" value="MDI9863517.1"/>
    <property type="molecule type" value="Genomic_DNA"/>
</dbReference>
<gene>
    <name evidence="1" type="ORF">QM480_04230</name>
</gene>
<keyword evidence="2" id="KW-1185">Reference proteome</keyword>
<sequence length="64" mass="7310">MVSKEAIKSAYRSLARVDRKQIKNTLCDKFGYKERNFQSKISGEICWTNEEIGVLKSLLEIDGA</sequence>
<protein>
    <submittedName>
        <fullName evidence="1">Uncharacterized protein</fullName>
    </submittedName>
</protein>
<dbReference type="Proteomes" id="UP001236569">
    <property type="component" value="Unassembled WGS sequence"/>
</dbReference>
<reference evidence="1 2" key="1">
    <citation type="submission" date="2023-05" db="EMBL/GenBank/DDBJ databases">
        <title>Novel species of genus Flectobacillus isolated from stream in China.</title>
        <authorList>
            <person name="Lu H."/>
        </authorList>
    </citation>
    <scope>NUCLEOTIDE SEQUENCE [LARGE SCALE GENOMIC DNA]</scope>
    <source>
        <strain evidence="1 2">DC10W</strain>
    </source>
</reference>
<comment type="caution">
    <text evidence="1">The sequence shown here is derived from an EMBL/GenBank/DDBJ whole genome shotgun (WGS) entry which is preliminary data.</text>
</comment>
<evidence type="ECO:0000313" key="1">
    <source>
        <dbReference type="EMBL" id="MDI9863517.1"/>
    </source>
</evidence>
<proteinExistence type="predicted"/>
<organism evidence="1 2">
    <name type="scientific">Flectobacillus longus</name>
    <dbReference type="NCBI Taxonomy" id="2984207"/>
    <lineage>
        <taxon>Bacteria</taxon>
        <taxon>Pseudomonadati</taxon>
        <taxon>Bacteroidota</taxon>
        <taxon>Cytophagia</taxon>
        <taxon>Cytophagales</taxon>
        <taxon>Flectobacillaceae</taxon>
        <taxon>Flectobacillus</taxon>
    </lineage>
</organism>
<accession>A0ABT6YJ89</accession>
<name>A0ABT6YJ89_9BACT</name>